<evidence type="ECO:0000256" key="2">
    <source>
        <dbReference type="ARBA" id="ARBA00023015"/>
    </source>
</evidence>
<dbReference type="GO" id="GO:0003677">
    <property type="term" value="F:DNA binding"/>
    <property type="evidence" value="ECO:0007669"/>
    <property type="project" value="UniProtKB-KW"/>
</dbReference>
<evidence type="ECO:0000313" key="8">
    <source>
        <dbReference type="Proteomes" id="UP000198253"/>
    </source>
</evidence>
<dbReference type="GO" id="GO:0043531">
    <property type="term" value="F:ADP binding"/>
    <property type="evidence" value="ECO:0007669"/>
    <property type="project" value="InterPro"/>
</dbReference>
<dbReference type="RefSeq" id="WP_170107850.1">
    <property type="nucleotide sequence ID" value="NZ_LT607413.1"/>
</dbReference>
<dbReference type="InterPro" id="IPR027417">
    <property type="entry name" value="P-loop_NTPase"/>
</dbReference>
<dbReference type="InterPro" id="IPR002182">
    <property type="entry name" value="NB-ARC"/>
</dbReference>
<keyword evidence="4" id="KW-0804">Transcription</keyword>
<proteinExistence type="inferred from homology"/>
<dbReference type="Gene3D" id="1.25.40.10">
    <property type="entry name" value="Tetratricopeptide repeat domain"/>
    <property type="match status" value="1"/>
</dbReference>
<comment type="similarity">
    <text evidence="1">Belongs to the AfsR/DnrI/RedD regulatory family.</text>
</comment>
<evidence type="ECO:0000256" key="3">
    <source>
        <dbReference type="ARBA" id="ARBA00023125"/>
    </source>
</evidence>
<dbReference type="Pfam" id="PF00931">
    <property type="entry name" value="NB-ARC"/>
    <property type="match status" value="1"/>
</dbReference>
<dbReference type="Pfam" id="PF00486">
    <property type="entry name" value="Trans_reg_C"/>
    <property type="match status" value="1"/>
</dbReference>
<dbReference type="AlphaFoldDB" id="A0A1C4ZAC0"/>
<dbReference type="GO" id="GO:0000160">
    <property type="term" value="P:phosphorelay signal transduction system"/>
    <property type="evidence" value="ECO:0007669"/>
    <property type="project" value="InterPro"/>
</dbReference>
<name>A0A1C4ZAC0_MICEC</name>
<dbReference type="InterPro" id="IPR011990">
    <property type="entry name" value="TPR-like_helical_dom_sf"/>
</dbReference>
<dbReference type="PRINTS" id="PR00364">
    <property type="entry name" value="DISEASERSIST"/>
</dbReference>
<dbReference type="PANTHER" id="PTHR35807">
    <property type="entry name" value="TRANSCRIPTIONAL REGULATOR REDD-RELATED"/>
    <property type="match status" value="1"/>
</dbReference>
<evidence type="ECO:0000256" key="1">
    <source>
        <dbReference type="ARBA" id="ARBA00005820"/>
    </source>
</evidence>
<dbReference type="InterPro" id="IPR001867">
    <property type="entry name" value="OmpR/PhoB-type_DNA-bd"/>
</dbReference>
<dbReference type="PANTHER" id="PTHR35807:SF1">
    <property type="entry name" value="TRANSCRIPTIONAL REGULATOR REDD"/>
    <property type="match status" value="1"/>
</dbReference>
<dbReference type="SMART" id="SM01043">
    <property type="entry name" value="BTAD"/>
    <property type="match status" value="1"/>
</dbReference>
<dbReference type="InterPro" id="IPR051677">
    <property type="entry name" value="AfsR-DnrI-RedD_regulator"/>
</dbReference>
<dbReference type="InParanoid" id="A0A1C4ZAC0"/>
<keyword evidence="3 7" id="KW-0238">DNA-binding</keyword>
<reference evidence="8" key="1">
    <citation type="submission" date="2016-06" db="EMBL/GenBank/DDBJ databases">
        <authorList>
            <person name="Varghese N."/>
            <person name="Submissions Spin"/>
        </authorList>
    </citation>
    <scope>NUCLEOTIDE SEQUENCE [LARGE SCALE GENOMIC DNA]</scope>
    <source>
        <strain evidence="8">DSM 43816</strain>
    </source>
</reference>
<dbReference type="SUPFAM" id="SSF52540">
    <property type="entry name" value="P-loop containing nucleoside triphosphate hydrolases"/>
    <property type="match status" value="1"/>
</dbReference>
<accession>A0A1C4ZAC0</accession>
<sequence length="592" mass="64680">MRYDFRLLGDLEVRVGGDRQRPLPLKPRRLLAALLLEPRRHVTRSRLVDAVWDGEPPRSAHGALQVYASQVRAAIRDVRLVHRAGGYLLDIDPESVDLHRFRALVGHATGAAPAAGAELLRRALAAFRGNPLADLGPGLLRREFEPVVTEERLTAWERLAELELTLGRSAELVPQLVQLTREHPLRERFHELLIVALARQGRTADASATYRRAYRLLRDELGVDPGPGLRAAHRRVLGAEPGHSDQPGSNMLPRDLTDFVGRAAELTEATRVTAGPRSAPALLQISGMAGVGKTVLATRLAHQQRAAYPDGQLFVDLHGCTQDREPLAMESALGLLLGMLGAEAGPDPALNAARWRALLANRRMIVVLDNAVDARQVQPLLPGNSASLVIVTSRTAATVDGAHPIRLGVLDPADAVELFTRVAGAPAATDPASVAHVVRLCGHLPLAVRLAAARLRHRPAWPIRELARRLDDGLRLEELAAGDRSVEGVFEASYRALPEPEQRMFRLLSLVPGDEFDVPAASVATGLPVPAVRRLLENLLDRNLLEQHRPHQFRLHGLMRLYAAKLWLLDRAAPLWTAPVTPLPAGRALPRP</sequence>
<keyword evidence="8" id="KW-1185">Reference proteome</keyword>
<dbReference type="Pfam" id="PF03704">
    <property type="entry name" value="BTAD"/>
    <property type="match status" value="1"/>
</dbReference>
<dbReference type="GO" id="GO:0006355">
    <property type="term" value="P:regulation of DNA-templated transcription"/>
    <property type="evidence" value="ECO:0007669"/>
    <property type="project" value="InterPro"/>
</dbReference>
<dbReference type="SUPFAM" id="SSF48452">
    <property type="entry name" value="TPR-like"/>
    <property type="match status" value="1"/>
</dbReference>
<dbReference type="InterPro" id="IPR005158">
    <property type="entry name" value="BTAD"/>
</dbReference>
<dbReference type="SUPFAM" id="SSF46894">
    <property type="entry name" value="C-terminal effector domain of the bipartite response regulators"/>
    <property type="match status" value="1"/>
</dbReference>
<dbReference type="CDD" id="cd15831">
    <property type="entry name" value="BTAD"/>
    <property type="match status" value="1"/>
</dbReference>
<feature type="domain" description="OmpR/PhoB-type" evidence="5">
    <location>
        <begin position="20"/>
        <end position="89"/>
    </location>
</feature>
<organism evidence="7 8">
    <name type="scientific">Micromonospora echinospora</name>
    <name type="common">Micromonospora purpurea</name>
    <dbReference type="NCBI Taxonomy" id="1877"/>
    <lineage>
        <taxon>Bacteria</taxon>
        <taxon>Bacillati</taxon>
        <taxon>Actinomycetota</taxon>
        <taxon>Actinomycetes</taxon>
        <taxon>Micromonosporales</taxon>
        <taxon>Micromonosporaceae</taxon>
        <taxon>Micromonospora</taxon>
    </lineage>
</organism>
<dbReference type="SMART" id="SM00862">
    <property type="entry name" value="Trans_reg_C"/>
    <property type="match status" value="1"/>
</dbReference>
<gene>
    <name evidence="7" type="ORF">GA0070618_4981</name>
</gene>
<dbReference type="InterPro" id="IPR036388">
    <property type="entry name" value="WH-like_DNA-bd_sf"/>
</dbReference>
<dbReference type="InterPro" id="IPR016032">
    <property type="entry name" value="Sig_transdc_resp-reg_C-effctor"/>
</dbReference>
<evidence type="ECO:0000259" key="5">
    <source>
        <dbReference type="SMART" id="SM00862"/>
    </source>
</evidence>
<dbReference type="Proteomes" id="UP000198253">
    <property type="component" value="Chromosome I"/>
</dbReference>
<dbReference type="EMBL" id="LT607413">
    <property type="protein sequence ID" value="SCF29905.1"/>
    <property type="molecule type" value="Genomic_DNA"/>
</dbReference>
<keyword evidence="2" id="KW-0805">Transcription regulation</keyword>
<protein>
    <submittedName>
        <fullName evidence="7">DNA-binding transcriptional activator of the SARP family</fullName>
    </submittedName>
</protein>
<feature type="domain" description="Bacterial transcriptional activator" evidence="6">
    <location>
        <begin position="96"/>
        <end position="237"/>
    </location>
</feature>
<evidence type="ECO:0000256" key="4">
    <source>
        <dbReference type="ARBA" id="ARBA00023163"/>
    </source>
</evidence>
<dbReference type="Gene3D" id="1.10.10.10">
    <property type="entry name" value="Winged helix-like DNA-binding domain superfamily/Winged helix DNA-binding domain"/>
    <property type="match status" value="1"/>
</dbReference>
<evidence type="ECO:0000259" key="6">
    <source>
        <dbReference type="SMART" id="SM01043"/>
    </source>
</evidence>
<evidence type="ECO:0000313" key="7">
    <source>
        <dbReference type="EMBL" id="SCF29905.1"/>
    </source>
</evidence>